<dbReference type="FunFam" id="1.10.287.130:FF:000045">
    <property type="entry name" value="Two-component system sensor histidine kinase/response regulator"/>
    <property type="match status" value="1"/>
</dbReference>
<evidence type="ECO:0000313" key="17">
    <source>
        <dbReference type="EMBL" id="RAJ08514.1"/>
    </source>
</evidence>
<dbReference type="InterPro" id="IPR009057">
    <property type="entry name" value="Homeodomain-like_sf"/>
</dbReference>
<dbReference type="InterPro" id="IPR036097">
    <property type="entry name" value="HisK_dim/P_sf"/>
</dbReference>
<dbReference type="PANTHER" id="PTHR43547:SF2">
    <property type="entry name" value="HYBRID SIGNAL TRANSDUCTION HISTIDINE KINASE C"/>
    <property type="match status" value="1"/>
</dbReference>
<reference evidence="17 18" key="1">
    <citation type="submission" date="2018-06" db="EMBL/GenBank/DDBJ databases">
        <title>Genomic Encyclopedia of Archaeal and Bacterial Type Strains, Phase II (KMG-II): from individual species to whole genera.</title>
        <authorList>
            <person name="Goeker M."/>
        </authorList>
    </citation>
    <scope>NUCLEOTIDE SEQUENCE [LARGE SCALE GENOMIC DNA]</scope>
    <source>
        <strain evidence="17 18">DSM 23857</strain>
    </source>
</reference>
<protein>
    <recommendedName>
        <fullName evidence="2">histidine kinase</fullName>
        <ecNumber evidence="2">2.7.13.3</ecNumber>
    </recommendedName>
</protein>
<dbReference type="Pfam" id="PF12833">
    <property type="entry name" value="HTH_18"/>
    <property type="match status" value="1"/>
</dbReference>
<evidence type="ECO:0000256" key="2">
    <source>
        <dbReference type="ARBA" id="ARBA00012438"/>
    </source>
</evidence>
<dbReference type="CDD" id="cd16922">
    <property type="entry name" value="HATPase_EvgS-ArcB-TorS-like"/>
    <property type="match status" value="1"/>
</dbReference>
<dbReference type="PROSITE" id="PS01124">
    <property type="entry name" value="HTH_ARAC_FAMILY_2"/>
    <property type="match status" value="1"/>
</dbReference>
<evidence type="ECO:0000256" key="1">
    <source>
        <dbReference type="ARBA" id="ARBA00000085"/>
    </source>
</evidence>
<comment type="catalytic activity">
    <reaction evidence="1">
        <text>ATP + protein L-histidine = ADP + protein N-phospho-L-histidine.</text>
        <dbReference type="EC" id="2.7.13.3"/>
    </reaction>
</comment>
<keyword evidence="10" id="KW-0238">DNA-binding</keyword>
<evidence type="ECO:0000256" key="3">
    <source>
        <dbReference type="ARBA" id="ARBA00022553"/>
    </source>
</evidence>
<dbReference type="CDD" id="cd00082">
    <property type="entry name" value="HisKA"/>
    <property type="match status" value="1"/>
</dbReference>
<dbReference type="Gene3D" id="1.10.287.130">
    <property type="match status" value="1"/>
</dbReference>
<dbReference type="PROSITE" id="PS50109">
    <property type="entry name" value="HIS_KIN"/>
    <property type="match status" value="1"/>
</dbReference>
<organism evidence="17 18">
    <name type="scientific">Chitinophaga skermanii</name>
    <dbReference type="NCBI Taxonomy" id="331697"/>
    <lineage>
        <taxon>Bacteria</taxon>
        <taxon>Pseudomonadati</taxon>
        <taxon>Bacteroidota</taxon>
        <taxon>Chitinophagia</taxon>
        <taxon>Chitinophagales</taxon>
        <taxon>Chitinophagaceae</taxon>
        <taxon>Chitinophaga</taxon>
    </lineage>
</organism>
<dbReference type="EC" id="2.7.13.3" evidence="2"/>
<dbReference type="CDD" id="cd18774">
    <property type="entry name" value="PDC2_HK_sensor"/>
    <property type="match status" value="1"/>
</dbReference>
<dbReference type="InterPro" id="IPR013783">
    <property type="entry name" value="Ig-like_fold"/>
</dbReference>
<dbReference type="CDD" id="cd17574">
    <property type="entry name" value="REC_OmpR"/>
    <property type="match status" value="1"/>
</dbReference>
<dbReference type="SMART" id="SM00387">
    <property type="entry name" value="HATPase_c"/>
    <property type="match status" value="1"/>
</dbReference>
<evidence type="ECO:0000259" key="16">
    <source>
        <dbReference type="PROSITE" id="PS50110"/>
    </source>
</evidence>
<dbReference type="PROSITE" id="PS00041">
    <property type="entry name" value="HTH_ARAC_FAMILY_1"/>
    <property type="match status" value="1"/>
</dbReference>
<evidence type="ECO:0000256" key="12">
    <source>
        <dbReference type="PROSITE-ProRule" id="PRU00169"/>
    </source>
</evidence>
<dbReference type="Pfam" id="PF02518">
    <property type="entry name" value="HATPase_c"/>
    <property type="match status" value="1"/>
</dbReference>
<dbReference type="GO" id="GO:0003700">
    <property type="term" value="F:DNA-binding transcription factor activity"/>
    <property type="evidence" value="ECO:0007669"/>
    <property type="project" value="InterPro"/>
</dbReference>
<keyword evidence="6 17" id="KW-0418">Kinase</keyword>
<dbReference type="SUPFAM" id="SSF63829">
    <property type="entry name" value="Calcium-dependent phosphotriesterase"/>
    <property type="match status" value="2"/>
</dbReference>
<dbReference type="EMBL" id="QLLL01000002">
    <property type="protein sequence ID" value="RAJ08514.1"/>
    <property type="molecule type" value="Genomic_DNA"/>
</dbReference>
<dbReference type="SUPFAM" id="SSF55874">
    <property type="entry name" value="ATPase domain of HSP90 chaperone/DNA topoisomerase II/histidine kinase"/>
    <property type="match status" value="1"/>
</dbReference>
<dbReference type="SUPFAM" id="SSF50952">
    <property type="entry name" value="Soluble quinoprotein glucose dehydrogenase"/>
    <property type="match status" value="1"/>
</dbReference>
<evidence type="ECO:0000256" key="6">
    <source>
        <dbReference type="ARBA" id="ARBA00022777"/>
    </source>
</evidence>
<evidence type="ECO:0000256" key="7">
    <source>
        <dbReference type="ARBA" id="ARBA00022840"/>
    </source>
</evidence>
<dbReference type="SUPFAM" id="SSF47384">
    <property type="entry name" value="Homodimeric domain of signal transducing histidine kinase"/>
    <property type="match status" value="1"/>
</dbReference>
<evidence type="ECO:0000259" key="15">
    <source>
        <dbReference type="PROSITE" id="PS50109"/>
    </source>
</evidence>
<dbReference type="InterPro" id="IPR011123">
    <property type="entry name" value="Y_Y_Y"/>
</dbReference>
<feature type="domain" description="HTH araC/xylS-type" evidence="14">
    <location>
        <begin position="1261"/>
        <end position="1360"/>
    </location>
</feature>
<dbReference type="SMART" id="SM00448">
    <property type="entry name" value="REC"/>
    <property type="match status" value="1"/>
</dbReference>
<dbReference type="InterPro" id="IPR018060">
    <property type="entry name" value="HTH_AraC"/>
</dbReference>
<keyword evidence="5" id="KW-0547">Nucleotide-binding</keyword>
<keyword evidence="4" id="KW-0808">Transferase</keyword>
<dbReference type="Pfam" id="PF00072">
    <property type="entry name" value="Response_reg"/>
    <property type="match status" value="1"/>
</dbReference>
<keyword evidence="7" id="KW-0067">ATP-binding</keyword>
<accession>A0A327QXQ6</accession>
<evidence type="ECO:0000259" key="14">
    <source>
        <dbReference type="PROSITE" id="PS01124"/>
    </source>
</evidence>
<evidence type="ECO:0000256" key="5">
    <source>
        <dbReference type="ARBA" id="ARBA00022741"/>
    </source>
</evidence>
<feature type="domain" description="Response regulatory" evidence="16">
    <location>
        <begin position="1114"/>
        <end position="1229"/>
    </location>
</feature>
<dbReference type="SMART" id="SM00388">
    <property type="entry name" value="HisKA"/>
    <property type="match status" value="1"/>
</dbReference>
<dbReference type="InterPro" id="IPR011110">
    <property type="entry name" value="Reg_prop"/>
</dbReference>
<feature type="chain" id="PRO_5016382593" description="histidine kinase" evidence="13">
    <location>
        <begin position="28"/>
        <end position="1377"/>
    </location>
</feature>
<dbReference type="InterPro" id="IPR011041">
    <property type="entry name" value="Quinoprot_gluc/sorb_DH_b-prop"/>
</dbReference>
<dbReference type="PROSITE" id="PS50110">
    <property type="entry name" value="RESPONSE_REGULATORY"/>
    <property type="match status" value="1"/>
</dbReference>
<dbReference type="GO" id="GO:0005524">
    <property type="term" value="F:ATP binding"/>
    <property type="evidence" value="ECO:0007669"/>
    <property type="project" value="UniProtKB-KW"/>
</dbReference>
<dbReference type="InterPro" id="IPR018062">
    <property type="entry name" value="HTH_AraC-typ_CS"/>
</dbReference>
<dbReference type="PANTHER" id="PTHR43547">
    <property type="entry name" value="TWO-COMPONENT HISTIDINE KINASE"/>
    <property type="match status" value="1"/>
</dbReference>
<comment type="caution">
    <text evidence="17">The sequence shown here is derived from an EMBL/GenBank/DDBJ whole genome shotgun (WGS) entry which is preliminary data.</text>
</comment>
<dbReference type="PRINTS" id="PR00344">
    <property type="entry name" value="BCTRLSENSOR"/>
</dbReference>
<evidence type="ECO:0000256" key="9">
    <source>
        <dbReference type="ARBA" id="ARBA00023015"/>
    </source>
</evidence>
<keyword evidence="9" id="KW-0805">Transcription regulation</keyword>
<keyword evidence="13" id="KW-0732">Signal</keyword>
<dbReference type="InterPro" id="IPR003661">
    <property type="entry name" value="HisK_dim/P_dom"/>
</dbReference>
<dbReference type="InterPro" id="IPR036890">
    <property type="entry name" value="HATPase_C_sf"/>
</dbReference>
<evidence type="ECO:0000256" key="13">
    <source>
        <dbReference type="SAM" id="SignalP"/>
    </source>
</evidence>
<dbReference type="Gene3D" id="1.10.10.60">
    <property type="entry name" value="Homeodomain-like"/>
    <property type="match status" value="1"/>
</dbReference>
<dbReference type="Pfam" id="PF00512">
    <property type="entry name" value="HisKA"/>
    <property type="match status" value="1"/>
</dbReference>
<evidence type="ECO:0000256" key="11">
    <source>
        <dbReference type="ARBA" id="ARBA00023163"/>
    </source>
</evidence>
<dbReference type="InterPro" id="IPR001789">
    <property type="entry name" value="Sig_transdc_resp-reg_receiver"/>
</dbReference>
<evidence type="ECO:0000313" key="18">
    <source>
        <dbReference type="Proteomes" id="UP000249547"/>
    </source>
</evidence>
<dbReference type="InterPro" id="IPR015943">
    <property type="entry name" value="WD40/YVTN_repeat-like_dom_sf"/>
</dbReference>
<dbReference type="GO" id="GO:0043565">
    <property type="term" value="F:sequence-specific DNA binding"/>
    <property type="evidence" value="ECO:0007669"/>
    <property type="project" value="InterPro"/>
</dbReference>
<evidence type="ECO:0000256" key="8">
    <source>
        <dbReference type="ARBA" id="ARBA00023012"/>
    </source>
</evidence>
<keyword evidence="8" id="KW-0902">Two-component regulatory system</keyword>
<keyword evidence="11" id="KW-0804">Transcription</keyword>
<dbReference type="FunFam" id="3.30.565.10:FF:000037">
    <property type="entry name" value="Hybrid sensor histidine kinase/response regulator"/>
    <property type="match status" value="1"/>
</dbReference>
<dbReference type="SUPFAM" id="SSF52172">
    <property type="entry name" value="CheY-like"/>
    <property type="match status" value="1"/>
</dbReference>
<dbReference type="InterPro" id="IPR005467">
    <property type="entry name" value="His_kinase_dom"/>
</dbReference>
<dbReference type="Proteomes" id="UP000249547">
    <property type="component" value="Unassembled WGS sequence"/>
</dbReference>
<dbReference type="InterPro" id="IPR004358">
    <property type="entry name" value="Sig_transdc_His_kin-like_C"/>
</dbReference>
<evidence type="ECO:0000256" key="10">
    <source>
        <dbReference type="ARBA" id="ARBA00023125"/>
    </source>
</evidence>
<dbReference type="Pfam" id="PF07495">
    <property type="entry name" value="Y_Y_Y"/>
    <property type="match status" value="1"/>
</dbReference>
<gene>
    <name evidence="17" type="ORF">LX64_01167</name>
</gene>
<dbReference type="SUPFAM" id="SSF46689">
    <property type="entry name" value="Homeodomain-like"/>
    <property type="match status" value="1"/>
</dbReference>
<dbReference type="RefSeq" id="WP_211324740.1">
    <property type="nucleotide sequence ID" value="NZ_QLLL01000002.1"/>
</dbReference>
<keyword evidence="18" id="KW-1185">Reference proteome</keyword>
<dbReference type="Gene3D" id="3.40.50.2300">
    <property type="match status" value="1"/>
</dbReference>
<dbReference type="SMART" id="SM00342">
    <property type="entry name" value="HTH_ARAC"/>
    <property type="match status" value="1"/>
</dbReference>
<sequence>MNKRFKFLCAALCWVGLMCWEAGFSQAKEFQFSRLDARQGLSSSAVSAIYKDDKGFLWFGTQAGLNRFDGYTTKVFRHQLNDSATLNDDYISRIYEGPNGYLWLLTRNGFNIYHPAKENFDRHPELTLRNMHLPVNNLQAIIKLKSGFGFVYSKEGLFIYNEQQHNITAQRTPLPNTQLCDVAQALNGDIWCIYDNGVMEKISPDLQKVLHRAEPLPNVIEGTTGFNIFVDNDHELWAYAPGTNGGIWFYQPTTKQFQHYTRESGIIRLNNNILYGMVQDDNGLIWLGTDHGGINIINKKTRSVTYITNQEDDDKSLSQNSITSLYKDQAGIVWVGTYKRGINYYSENVSKFPLYRHRPNVANSLSYNDVNRFVEDTKGNLWIGTNGGGLIYFNRANGTFTQYRHNPANRNSLSNDVIVSMYLDRHDKLWIGTYYGGLDYFDGKNFKHYKHKENDPTSLTDDRVWEIFEDSEQQLWIGTLAGGLNKFDREKQIFTHHKMGPNSIQSNYIAELAEDASKNLWIGTSTGIDVLEKKSGKFVHYGRRQQLSNENIIAIYFDRHHRMWVGTRDGLNLWHPNTQQFQVFREKDGLPANMILDILEDDDSKLWISTPNGLSKINIETTTDGNIRLQCTNYNENDGLQGREFNENAALKTRKGELVFGGANGFNIFNPQLIKASAKRPPIVFTELQVFNQNIQPGDTLGKRVVLPAAMPGTRSITLRYDENVFAISFAALSFANPEKTRYQYKLEGFSNDWLQVDNAARKANFTNLDPGTYTLHTRAASGDGEWYEAANPLQIIITPPFWKTGWAYALYTLLILGALFIARKMIIQRTRSRFAIEQERREAQRTHELDMMKIKFFTNVSHEFRTPLSLIIAPLEKIIAQTHELSQQKQLLLIHRNAKRLLNLVNQLLDFRKMEVQELKVQVAPGDVAKFVKDVCYSFNDIADHKNIRFTYESSIASLPTSFDHDKIERICFNLLSNAFKFTLPNGEIKVSVTAHQQVGFTQLVIAVSDTGIGIPKEKQDKIFERFFQHDVPGTVINQGSGIGLAITKEFVKLCEGTIRVESEPGKGSTFTVTVPFKITDTATVKETLQVEAVHQGETSLPTKPTINTKKQTILLVEDHEDFRFYLKDNLKQYYNIIEAQNGKEGWQKTLAHHPQLVVSDVSMPVMDGLALCKKIKSDPRTRSIPVILLTALTEEVQQLKGLETGASDYMTKPFNFEIMLSRVRNLIAQQATLKKTFSRQVEAKSSDIDIISSDDKFIQQALSIVEKYLSNPDFSVEELSKELFMSRVAVYKKIYALTGKPPIEFIRSIRLQRAALLLEKSKNTIAEVAYEVGFNNPKYFSKYFKAEFGMLPKDYVAAKREAAKAFTGEDLQEEE</sequence>
<proteinExistence type="predicted"/>
<dbReference type="InterPro" id="IPR011006">
    <property type="entry name" value="CheY-like_superfamily"/>
</dbReference>
<feature type="signal peptide" evidence="13">
    <location>
        <begin position="1"/>
        <end position="27"/>
    </location>
</feature>
<dbReference type="Gene3D" id="2.130.10.10">
    <property type="entry name" value="YVTN repeat-like/Quinoprotein amine dehydrogenase"/>
    <property type="match status" value="2"/>
</dbReference>
<feature type="domain" description="Histidine kinase" evidence="15">
    <location>
        <begin position="860"/>
        <end position="1080"/>
    </location>
</feature>
<keyword evidence="3 12" id="KW-0597">Phosphoprotein</keyword>
<dbReference type="FunFam" id="2.60.40.10:FF:000791">
    <property type="entry name" value="Two-component system sensor histidine kinase/response regulator"/>
    <property type="match status" value="1"/>
</dbReference>
<evidence type="ECO:0000256" key="4">
    <source>
        <dbReference type="ARBA" id="ARBA00022679"/>
    </source>
</evidence>
<dbReference type="GO" id="GO:0000155">
    <property type="term" value="F:phosphorelay sensor kinase activity"/>
    <property type="evidence" value="ECO:0007669"/>
    <property type="project" value="InterPro"/>
</dbReference>
<dbReference type="InterPro" id="IPR003594">
    <property type="entry name" value="HATPase_dom"/>
</dbReference>
<name>A0A327QXQ6_9BACT</name>
<dbReference type="Gene3D" id="3.30.565.10">
    <property type="entry name" value="Histidine kinase-like ATPase, C-terminal domain"/>
    <property type="match status" value="1"/>
</dbReference>
<dbReference type="Gene3D" id="2.60.40.10">
    <property type="entry name" value="Immunoglobulins"/>
    <property type="match status" value="1"/>
</dbReference>
<dbReference type="Pfam" id="PF07494">
    <property type="entry name" value="Reg_prop"/>
    <property type="match status" value="8"/>
</dbReference>
<feature type="modified residue" description="4-aspartylphosphate" evidence="12">
    <location>
        <position position="1162"/>
    </location>
</feature>